<dbReference type="InterPro" id="IPR011528">
    <property type="entry name" value="NERD"/>
</dbReference>
<feature type="region of interest" description="Disordered" evidence="1">
    <location>
        <begin position="34"/>
        <end position="56"/>
    </location>
</feature>
<dbReference type="RefSeq" id="WP_090917641.1">
    <property type="nucleotide sequence ID" value="NZ_FMVM01000004.1"/>
</dbReference>
<dbReference type="Proteomes" id="UP000198538">
    <property type="component" value="Unassembled WGS sequence"/>
</dbReference>
<sequence>MFKKIWSLFKTQPELVSPLTDSVAASALPPVTAIPPRLARSRRKKKKSEPDWISTPQEPTTAELLLGLPSEYKVLNDLLVTNPKSRSGYSQIDHVVIGPRAIFVIETRNLTTGEIRGGRREANWSVSSSRVKMYNPLMQHRAHVEAIQAHLGDYKRVRLVSMVTFTNRCRISVDPAVRYVNSDEMIIYDHELVETIQRKTERLETELPETLYQEQDTQAIWNMLNTVNSTDHQIRAEHMAKAKGIK</sequence>
<dbReference type="Pfam" id="PF08378">
    <property type="entry name" value="NERD"/>
    <property type="match status" value="1"/>
</dbReference>
<proteinExistence type="predicted"/>
<protein>
    <submittedName>
        <fullName evidence="3">Nuclease-related domain-containing protein</fullName>
    </submittedName>
</protein>
<reference evidence="4" key="1">
    <citation type="submission" date="2016-10" db="EMBL/GenBank/DDBJ databases">
        <authorList>
            <person name="Varghese N."/>
            <person name="Submissions S."/>
        </authorList>
    </citation>
    <scope>NUCLEOTIDE SEQUENCE [LARGE SCALE GENOMIC DNA]</scope>
    <source>
        <strain evidence="4">BL9</strain>
    </source>
</reference>
<accession>A0A1G5FCN7</accession>
<evidence type="ECO:0000313" key="3">
    <source>
        <dbReference type="EMBL" id="SCY36911.1"/>
    </source>
</evidence>
<dbReference type="PROSITE" id="PS50965">
    <property type="entry name" value="NERD"/>
    <property type="match status" value="1"/>
</dbReference>
<feature type="domain" description="NERD" evidence="2">
    <location>
        <begin position="53"/>
        <end position="170"/>
    </location>
</feature>
<name>A0A1G5FCN7_9BACL</name>
<dbReference type="AlphaFoldDB" id="A0A1G5FCN7"/>
<evidence type="ECO:0000313" key="4">
    <source>
        <dbReference type="Proteomes" id="UP000198538"/>
    </source>
</evidence>
<gene>
    <name evidence="3" type="ORF">SAMN05720606_104156</name>
</gene>
<dbReference type="STRING" id="582692.SAMN05720606_104156"/>
<keyword evidence="4" id="KW-1185">Reference proteome</keyword>
<evidence type="ECO:0000259" key="2">
    <source>
        <dbReference type="PROSITE" id="PS50965"/>
    </source>
</evidence>
<dbReference type="EMBL" id="FMVM01000004">
    <property type="protein sequence ID" value="SCY36911.1"/>
    <property type="molecule type" value="Genomic_DNA"/>
</dbReference>
<organism evidence="3 4">
    <name type="scientific">Paenibacillus polysaccharolyticus</name>
    <dbReference type="NCBI Taxonomy" id="582692"/>
    <lineage>
        <taxon>Bacteria</taxon>
        <taxon>Bacillati</taxon>
        <taxon>Bacillota</taxon>
        <taxon>Bacilli</taxon>
        <taxon>Bacillales</taxon>
        <taxon>Paenibacillaceae</taxon>
        <taxon>Paenibacillus</taxon>
    </lineage>
</organism>
<evidence type="ECO:0000256" key="1">
    <source>
        <dbReference type="SAM" id="MobiDB-lite"/>
    </source>
</evidence>